<comment type="caution">
    <text evidence="7">The sequence shown here is derived from an EMBL/GenBank/DDBJ whole genome shotgun (WGS) entry which is preliminary data.</text>
</comment>
<comment type="subcellular location">
    <subcellularLocation>
        <location evidence="1">Cell inner membrane</location>
    </subcellularLocation>
</comment>
<dbReference type="EMBL" id="JAHWDQ010000001">
    <property type="protein sequence ID" value="MBW2940821.1"/>
    <property type="molecule type" value="Genomic_DNA"/>
</dbReference>
<sequence>MTSTESPPAEAVAEPSSFSRRLVLGLSYGVLRALAKLPLQWQLALGRQLGRLMRSRLGLRLRVARTNLAMCFPQLSELEREALLSRHVEALGMGLFDTVASWFSDDARLIGQYRLEGAEHLDAALARGKGVLLLGAHFTTQELGVRMLSFHYHIHGVYRRHPNPAQEEVVLNARLGRFADMIPSDDMRKALKYLRQGKVVWYPPDQDFGEYGMEHSAFVPFFGIDAATVTVPGRLARSTGAALVPFFFRREPDGKYLLRIMPPLDEVADDPVAVAREFNVLLEREIVEVPEQYLWVHQRFKTRPNPSELAPYS</sequence>
<evidence type="ECO:0000256" key="2">
    <source>
        <dbReference type="ARBA" id="ARBA00022475"/>
    </source>
</evidence>
<dbReference type="InterPro" id="IPR004960">
    <property type="entry name" value="LipA_acyltrans"/>
</dbReference>
<accession>A0ABS6VRC0</accession>
<name>A0ABS6VRC0_9GAMM</name>
<evidence type="ECO:0000256" key="3">
    <source>
        <dbReference type="ARBA" id="ARBA00022519"/>
    </source>
</evidence>
<evidence type="ECO:0000256" key="4">
    <source>
        <dbReference type="ARBA" id="ARBA00022679"/>
    </source>
</evidence>
<proteinExistence type="predicted"/>
<evidence type="ECO:0000256" key="1">
    <source>
        <dbReference type="ARBA" id="ARBA00004533"/>
    </source>
</evidence>
<keyword evidence="5" id="KW-0472">Membrane</keyword>
<evidence type="ECO:0000313" key="8">
    <source>
        <dbReference type="Proteomes" id="UP001166291"/>
    </source>
</evidence>
<evidence type="ECO:0000256" key="6">
    <source>
        <dbReference type="ARBA" id="ARBA00023315"/>
    </source>
</evidence>
<dbReference type="PANTHER" id="PTHR30606">
    <property type="entry name" value="LIPID A BIOSYNTHESIS LAUROYL ACYLTRANSFERASE"/>
    <property type="match status" value="1"/>
</dbReference>
<dbReference type="RefSeq" id="WP_219042988.1">
    <property type="nucleotide sequence ID" value="NZ_JAHWDQ010000001.1"/>
</dbReference>
<dbReference type="Pfam" id="PF03279">
    <property type="entry name" value="Lip_A_acyltrans"/>
    <property type="match status" value="1"/>
</dbReference>
<evidence type="ECO:0000256" key="5">
    <source>
        <dbReference type="ARBA" id="ARBA00023136"/>
    </source>
</evidence>
<keyword evidence="3" id="KW-0997">Cell inner membrane</keyword>
<organism evidence="7 8">
    <name type="scientific">Zhongshania aquimaris</name>
    <dbReference type="NCBI Taxonomy" id="2857107"/>
    <lineage>
        <taxon>Bacteria</taxon>
        <taxon>Pseudomonadati</taxon>
        <taxon>Pseudomonadota</taxon>
        <taxon>Gammaproteobacteria</taxon>
        <taxon>Cellvibrionales</taxon>
        <taxon>Spongiibacteraceae</taxon>
        <taxon>Zhongshania</taxon>
    </lineage>
</organism>
<dbReference type="PIRSF" id="PIRSF026649">
    <property type="entry name" value="MsbB"/>
    <property type="match status" value="1"/>
</dbReference>
<keyword evidence="2" id="KW-1003">Cell membrane</keyword>
<keyword evidence="8" id="KW-1185">Reference proteome</keyword>
<gene>
    <name evidence="7" type="ORF">KXJ70_08550</name>
</gene>
<keyword evidence="4" id="KW-0808">Transferase</keyword>
<dbReference type="CDD" id="cd07984">
    <property type="entry name" value="LPLAT_LABLAT-like"/>
    <property type="match status" value="1"/>
</dbReference>
<keyword evidence="6 7" id="KW-0012">Acyltransferase</keyword>
<evidence type="ECO:0000313" key="7">
    <source>
        <dbReference type="EMBL" id="MBW2940821.1"/>
    </source>
</evidence>
<reference evidence="7" key="1">
    <citation type="submission" date="2021-07" db="EMBL/GenBank/DDBJ databases">
        <title>Zhongshania sp. CAU 1632 isolated from seawater.</title>
        <authorList>
            <person name="Kim W."/>
        </authorList>
    </citation>
    <scope>NUCLEOTIDE SEQUENCE</scope>
    <source>
        <strain evidence="7">CAU 1632</strain>
    </source>
</reference>
<dbReference type="GO" id="GO:0016746">
    <property type="term" value="F:acyltransferase activity"/>
    <property type="evidence" value="ECO:0007669"/>
    <property type="project" value="UniProtKB-KW"/>
</dbReference>
<protein>
    <submittedName>
        <fullName evidence="7">Lysophospholipid acyltransferase family protein</fullName>
    </submittedName>
</protein>
<dbReference type="PANTHER" id="PTHR30606:SF9">
    <property type="entry name" value="LIPID A BIOSYNTHESIS LAUROYLTRANSFERASE"/>
    <property type="match status" value="1"/>
</dbReference>
<dbReference type="Proteomes" id="UP001166291">
    <property type="component" value="Unassembled WGS sequence"/>
</dbReference>